<name>A0A385Q2S1_9FIRM</name>
<accession>A0A385Q2S1</accession>
<evidence type="ECO:0000256" key="3">
    <source>
        <dbReference type="ARBA" id="ARBA00012572"/>
    </source>
</evidence>
<comment type="pathway">
    <text evidence="2 9">Amino-acid biosynthesis; L-tryptophan biosynthesis; L-tryptophan from chorismate: step 3/5.</text>
</comment>
<reference evidence="10 11" key="1">
    <citation type="submission" date="2018-09" db="EMBL/GenBank/DDBJ databases">
        <title>Genome sequencing of Lachnoanaerobaculum umeaense DSM 23576.</title>
        <authorList>
            <person name="Kook J.-K."/>
            <person name="Park S.-N."/>
            <person name="Lim Y.K."/>
        </authorList>
    </citation>
    <scope>NUCLEOTIDE SEQUENCE [LARGE SCALE GENOMIC DNA]</scope>
    <source>
        <strain evidence="11">DSM 23576 \ CCUG 58757</strain>
    </source>
</reference>
<organism evidence="10 11">
    <name type="scientific">Lachnoanaerobaculum umeaense</name>
    <dbReference type="NCBI Taxonomy" id="617123"/>
    <lineage>
        <taxon>Bacteria</taxon>
        <taxon>Bacillati</taxon>
        <taxon>Bacillota</taxon>
        <taxon>Clostridia</taxon>
        <taxon>Lachnospirales</taxon>
        <taxon>Lachnospiraceae</taxon>
        <taxon>Lachnoanaerobaculum</taxon>
    </lineage>
</organism>
<dbReference type="InterPro" id="IPR001240">
    <property type="entry name" value="PRAI_dom"/>
</dbReference>
<keyword evidence="11" id="KW-1185">Reference proteome</keyword>
<dbReference type="PANTHER" id="PTHR42894">
    <property type="entry name" value="N-(5'-PHOSPHORIBOSYL)ANTHRANILATE ISOMERASE"/>
    <property type="match status" value="1"/>
</dbReference>
<evidence type="ECO:0000313" key="11">
    <source>
        <dbReference type="Proteomes" id="UP000265562"/>
    </source>
</evidence>
<dbReference type="OrthoDB" id="9786954at2"/>
<dbReference type="InterPro" id="IPR013785">
    <property type="entry name" value="Aldolase_TIM"/>
</dbReference>
<dbReference type="HAMAP" id="MF_00135">
    <property type="entry name" value="PRAI"/>
    <property type="match status" value="1"/>
</dbReference>
<dbReference type="InterPro" id="IPR044643">
    <property type="entry name" value="TrpF_fam"/>
</dbReference>
<dbReference type="CDD" id="cd00405">
    <property type="entry name" value="PRAI"/>
    <property type="match status" value="1"/>
</dbReference>
<dbReference type="RefSeq" id="WP_111525086.1">
    <property type="nucleotide sequence ID" value="NZ_CP032364.1"/>
</dbReference>
<proteinExistence type="inferred from homology"/>
<keyword evidence="7 9" id="KW-0057">Aromatic amino acid biosynthesis</keyword>
<dbReference type="Gene3D" id="3.20.20.70">
    <property type="entry name" value="Aldolase class I"/>
    <property type="match status" value="1"/>
</dbReference>
<protein>
    <recommendedName>
        <fullName evidence="4 9">N-(5'-phosphoribosyl)anthranilate isomerase</fullName>
        <shortName evidence="9">PRAI</shortName>
        <ecNumber evidence="3 9">5.3.1.24</ecNumber>
    </recommendedName>
</protein>
<gene>
    <name evidence="9" type="primary">trpF</name>
    <name evidence="10" type="ORF">D4A81_12405</name>
</gene>
<keyword evidence="8 9" id="KW-0413">Isomerase</keyword>
<evidence type="ECO:0000256" key="1">
    <source>
        <dbReference type="ARBA" id="ARBA00001164"/>
    </source>
</evidence>
<keyword evidence="6 9" id="KW-0822">Tryptophan biosynthesis</keyword>
<evidence type="ECO:0000256" key="6">
    <source>
        <dbReference type="ARBA" id="ARBA00022822"/>
    </source>
</evidence>
<dbReference type="UniPathway" id="UPA00035">
    <property type="reaction ID" value="UER00042"/>
</dbReference>
<dbReference type="EMBL" id="CP032364">
    <property type="protein sequence ID" value="AYB00661.1"/>
    <property type="molecule type" value="Genomic_DNA"/>
</dbReference>
<evidence type="ECO:0000313" key="10">
    <source>
        <dbReference type="EMBL" id="AYB00661.1"/>
    </source>
</evidence>
<comment type="catalytic activity">
    <reaction evidence="1 9">
        <text>N-(5-phospho-beta-D-ribosyl)anthranilate = 1-(2-carboxyphenylamino)-1-deoxy-D-ribulose 5-phosphate</text>
        <dbReference type="Rhea" id="RHEA:21540"/>
        <dbReference type="ChEBI" id="CHEBI:18277"/>
        <dbReference type="ChEBI" id="CHEBI:58613"/>
        <dbReference type="EC" id="5.3.1.24"/>
    </reaction>
</comment>
<evidence type="ECO:0000256" key="4">
    <source>
        <dbReference type="ARBA" id="ARBA00022272"/>
    </source>
</evidence>
<evidence type="ECO:0000256" key="8">
    <source>
        <dbReference type="ARBA" id="ARBA00023235"/>
    </source>
</evidence>
<evidence type="ECO:0000256" key="2">
    <source>
        <dbReference type="ARBA" id="ARBA00004664"/>
    </source>
</evidence>
<dbReference type="PANTHER" id="PTHR42894:SF1">
    <property type="entry name" value="N-(5'-PHOSPHORIBOSYL)ANTHRANILATE ISOMERASE"/>
    <property type="match status" value="1"/>
</dbReference>
<dbReference type="AlphaFoldDB" id="A0A385Q2S1"/>
<dbReference type="EC" id="5.3.1.24" evidence="3 9"/>
<dbReference type="Proteomes" id="UP000265562">
    <property type="component" value="Chromosome"/>
</dbReference>
<evidence type="ECO:0000256" key="5">
    <source>
        <dbReference type="ARBA" id="ARBA00022605"/>
    </source>
</evidence>
<sequence length="203" mass="22927">MTKIKLCGMTSEDDIKVINEVLPDYIGFVFANKSKRYISFDIAKLLKSKLDSRVKAVGVFVNEDIENIIYLVKNNIIDIVQLHGNEDDDYINKLRTKINSPIIYAYQIKSKADIKSINKETDFILLDAGAGCGKTFDENLLDGFDREYFLAGGLSIGNVKEKIMKLHPFGVDVSSGIETEGKKDAAKMRKFVSLVREVKNDRY</sequence>
<dbReference type="InterPro" id="IPR011060">
    <property type="entry name" value="RibuloseP-bd_barrel"/>
</dbReference>
<dbReference type="SUPFAM" id="SSF51366">
    <property type="entry name" value="Ribulose-phoshate binding barrel"/>
    <property type="match status" value="1"/>
</dbReference>
<comment type="similarity">
    <text evidence="9">Belongs to the TrpF family.</text>
</comment>
<evidence type="ECO:0000256" key="7">
    <source>
        <dbReference type="ARBA" id="ARBA00023141"/>
    </source>
</evidence>
<keyword evidence="5 9" id="KW-0028">Amino-acid biosynthesis</keyword>
<dbReference type="GO" id="GO:0000162">
    <property type="term" value="P:L-tryptophan biosynthetic process"/>
    <property type="evidence" value="ECO:0007669"/>
    <property type="project" value="UniProtKB-UniRule"/>
</dbReference>
<dbReference type="Pfam" id="PF00697">
    <property type="entry name" value="PRAI"/>
    <property type="match status" value="1"/>
</dbReference>
<dbReference type="GO" id="GO:0004640">
    <property type="term" value="F:phosphoribosylanthranilate isomerase activity"/>
    <property type="evidence" value="ECO:0007669"/>
    <property type="project" value="UniProtKB-UniRule"/>
</dbReference>
<evidence type="ECO:0000256" key="9">
    <source>
        <dbReference type="HAMAP-Rule" id="MF_00135"/>
    </source>
</evidence>
<dbReference type="KEGG" id="lua:D4A81_12405"/>